<comment type="caution">
    <text evidence="2">The sequence shown here is derived from an EMBL/GenBank/DDBJ whole genome shotgun (WGS) entry which is preliminary data.</text>
</comment>
<keyword evidence="2" id="KW-0012">Acyltransferase</keyword>
<keyword evidence="2" id="KW-0808">Transferase</keyword>
<name>A0ABW4BN24_9LACO</name>
<dbReference type="GO" id="GO:0016746">
    <property type="term" value="F:acyltransferase activity"/>
    <property type="evidence" value="ECO:0007669"/>
    <property type="project" value="UniProtKB-KW"/>
</dbReference>
<dbReference type="EC" id="2.3.-.-" evidence="2"/>
<keyword evidence="3" id="KW-1185">Reference proteome</keyword>
<dbReference type="RefSeq" id="WP_164509262.1">
    <property type="nucleotide sequence ID" value="NZ_JBHTOH010000083.1"/>
</dbReference>
<dbReference type="InterPro" id="IPR000182">
    <property type="entry name" value="GNAT_dom"/>
</dbReference>
<gene>
    <name evidence="2" type="ORF">ACFQ4R_08455</name>
</gene>
<dbReference type="PANTHER" id="PTHR43441">
    <property type="entry name" value="RIBOSOMAL-PROTEIN-SERINE ACETYLTRANSFERASE"/>
    <property type="match status" value="1"/>
</dbReference>
<dbReference type="Pfam" id="PF13302">
    <property type="entry name" value="Acetyltransf_3"/>
    <property type="match status" value="1"/>
</dbReference>
<dbReference type="SUPFAM" id="SSF55729">
    <property type="entry name" value="Acyl-CoA N-acyltransferases (Nat)"/>
    <property type="match status" value="1"/>
</dbReference>
<protein>
    <submittedName>
        <fullName evidence="2">GNAT family N-acetyltransferase</fullName>
        <ecNumber evidence="2">2.3.-.-</ecNumber>
    </submittedName>
</protein>
<evidence type="ECO:0000259" key="1">
    <source>
        <dbReference type="PROSITE" id="PS51186"/>
    </source>
</evidence>
<dbReference type="Proteomes" id="UP001597191">
    <property type="component" value="Unassembled WGS sequence"/>
</dbReference>
<dbReference type="InterPro" id="IPR016181">
    <property type="entry name" value="Acyl_CoA_acyltransferase"/>
</dbReference>
<evidence type="ECO:0000313" key="3">
    <source>
        <dbReference type="Proteomes" id="UP001597191"/>
    </source>
</evidence>
<dbReference type="PROSITE" id="PS51186">
    <property type="entry name" value="GNAT"/>
    <property type="match status" value="1"/>
</dbReference>
<dbReference type="EMBL" id="JBHTOH010000083">
    <property type="protein sequence ID" value="MFD1411612.1"/>
    <property type="molecule type" value="Genomic_DNA"/>
</dbReference>
<evidence type="ECO:0000313" key="2">
    <source>
        <dbReference type="EMBL" id="MFD1411612.1"/>
    </source>
</evidence>
<reference evidence="3" key="1">
    <citation type="journal article" date="2019" name="Int. J. Syst. Evol. Microbiol.">
        <title>The Global Catalogue of Microorganisms (GCM) 10K type strain sequencing project: providing services to taxonomists for standard genome sequencing and annotation.</title>
        <authorList>
            <consortium name="The Broad Institute Genomics Platform"/>
            <consortium name="The Broad Institute Genome Sequencing Center for Infectious Disease"/>
            <person name="Wu L."/>
            <person name="Ma J."/>
        </authorList>
    </citation>
    <scope>NUCLEOTIDE SEQUENCE [LARGE SCALE GENOMIC DNA]</scope>
    <source>
        <strain evidence="3">CCM 8937</strain>
    </source>
</reference>
<dbReference type="Gene3D" id="3.40.630.30">
    <property type="match status" value="1"/>
</dbReference>
<organism evidence="2 3">
    <name type="scientific">Lapidilactobacillus gannanensis</name>
    <dbReference type="NCBI Taxonomy" id="2486002"/>
    <lineage>
        <taxon>Bacteria</taxon>
        <taxon>Bacillati</taxon>
        <taxon>Bacillota</taxon>
        <taxon>Bacilli</taxon>
        <taxon>Lactobacillales</taxon>
        <taxon>Lactobacillaceae</taxon>
        <taxon>Lapidilactobacillus</taxon>
    </lineage>
</organism>
<dbReference type="InterPro" id="IPR051908">
    <property type="entry name" value="Ribosomal_N-acetyltransferase"/>
</dbReference>
<dbReference type="PANTHER" id="PTHR43441:SF11">
    <property type="entry name" value="RIBOSOMAL-PROTEIN-SERINE ACETYLTRANSFERASE"/>
    <property type="match status" value="1"/>
</dbReference>
<sequence length="182" mass="20566">MFTFCQFELNHHSIKLVYPDAKYATGLYEQVAANRATFSQWLPWAVLMHSTIDEANFLAQARTEIATNELILVVILVDEQPAGMLDLHNISQLNHQGEIGYWLGTDFQGQGIMTTALEKFAEKLFVTGQFHKLLLLADQANKSSRAVATRVGFQHVGTLKEHLFLNDRFDDAELFELIAPTI</sequence>
<accession>A0ABW4BN24</accession>
<feature type="domain" description="N-acetyltransferase" evidence="1">
    <location>
        <begin position="28"/>
        <end position="171"/>
    </location>
</feature>
<proteinExistence type="predicted"/>